<comment type="caution">
    <text evidence="2">Lacks conserved residue(s) required for the propagation of feature annotation.</text>
</comment>
<proteinExistence type="predicted"/>
<dbReference type="CDD" id="cd00033">
    <property type="entry name" value="CCP"/>
    <property type="match status" value="1"/>
</dbReference>
<name>A0A7J7KMS0_BUGNE</name>
<feature type="domain" description="Sushi" evidence="4">
    <location>
        <begin position="47"/>
        <end position="115"/>
    </location>
</feature>
<keyword evidence="3" id="KW-0812">Transmembrane</keyword>
<keyword evidence="2" id="KW-0768">Sushi</keyword>
<evidence type="ECO:0000259" key="4">
    <source>
        <dbReference type="PROSITE" id="PS50923"/>
    </source>
</evidence>
<dbReference type="Gene3D" id="2.10.70.10">
    <property type="entry name" value="Complement Module, domain 1"/>
    <property type="match status" value="1"/>
</dbReference>
<evidence type="ECO:0000256" key="3">
    <source>
        <dbReference type="SAM" id="Phobius"/>
    </source>
</evidence>
<dbReference type="PROSITE" id="PS50923">
    <property type="entry name" value="SUSHI"/>
    <property type="match status" value="1"/>
</dbReference>
<keyword evidence="6" id="KW-1185">Reference proteome</keyword>
<dbReference type="EMBL" id="VXIV02000261">
    <property type="protein sequence ID" value="KAF6039438.1"/>
    <property type="molecule type" value="Genomic_DNA"/>
</dbReference>
<dbReference type="AlphaFoldDB" id="A0A7J7KMS0"/>
<keyword evidence="3" id="KW-1133">Transmembrane helix</keyword>
<keyword evidence="3" id="KW-0472">Membrane</keyword>
<dbReference type="Proteomes" id="UP000593567">
    <property type="component" value="Unassembled WGS sequence"/>
</dbReference>
<comment type="caution">
    <text evidence="5">The sequence shown here is derived from an EMBL/GenBank/DDBJ whole genome shotgun (WGS) entry which is preliminary data.</text>
</comment>
<evidence type="ECO:0000313" key="5">
    <source>
        <dbReference type="EMBL" id="KAF6039438.1"/>
    </source>
</evidence>
<accession>A0A7J7KMS0</accession>
<reference evidence="5" key="1">
    <citation type="submission" date="2020-06" db="EMBL/GenBank/DDBJ databases">
        <title>Draft genome of Bugula neritina, a colonial animal packing powerful symbionts and potential medicines.</title>
        <authorList>
            <person name="Rayko M."/>
        </authorList>
    </citation>
    <scope>NUCLEOTIDE SEQUENCE [LARGE SCALE GENOMIC DNA]</scope>
    <source>
        <strain evidence="5">Kwan_BN1</strain>
    </source>
</reference>
<gene>
    <name evidence="5" type="ORF">EB796_002249</name>
</gene>
<organism evidence="5 6">
    <name type="scientific">Bugula neritina</name>
    <name type="common">Brown bryozoan</name>
    <name type="synonym">Sertularia neritina</name>
    <dbReference type="NCBI Taxonomy" id="10212"/>
    <lineage>
        <taxon>Eukaryota</taxon>
        <taxon>Metazoa</taxon>
        <taxon>Spiralia</taxon>
        <taxon>Lophotrochozoa</taxon>
        <taxon>Bryozoa</taxon>
        <taxon>Gymnolaemata</taxon>
        <taxon>Cheilostomatida</taxon>
        <taxon>Flustrina</taxon>
        <taxon>Buguloidea</taxon>
        <taxon>Bugulidae</taxon>
        <taxon>Bugula</taxon>
    </lineage>
</organism>
<evidence type="ECO:0000313" key="6">
    <source>
        <dbReference type="Proteomes" id="UP000593567"/>
    </source>
</evidence>
<dbReference type="InterPro" id="IPR000436">
    <property type="entry name" value="Sushi_SCR_CCP_dom"/>
</dbReference>
<dbReference type="InterPro" id="IPR035976">
    <property type="entry name" value="Sushi/SCR/CCP_sf"/>
</dbReference>
<keyword evidence="1" id="KW-1015">Disulfide bond</keyword>
<protein>
    <recommendedName>
        <fullName evidence="4">Sushi domain-containing protein</fullName>
    </recommendedName>
</protein>
<feature type="transmembrane region" description="Helical" evidence="3">
    <location>
        <begin position="269"/>
        <end position="298"/>
    </location>
</feature>
<evidence type="ECO:0000256" key="2">
    <source>
        <dbReference type="PROSITE-ProRule" id="PRU00302"/>
    </source>
</evidence>
<evidence type="ECO:0000256" key="1">
    <source>
        <dbReference type="ARBA" id="ARBA00023157"/>
    </source>
</evidence>
<sequence>MSIIIQDDFGNNETLPVDESWILETDITSNDVDTHYQAVRISNMQAVTCAGVLLPILGHGRYDSHKCQDPTLFREYGDQCNVICNQGYFLVKKIVYTCLASGTWSNSQTYSQCTYPLAPKDVEIQVQPPPKEHEITIKWTPTFYSFVELSCNRICCGRHNRFVLDMPPLFLEDVRSGTKCIFKMRSVYSEDPDYVIRSAQVVKEVHTYPSQLRGISAVFEDENSGLGLLFNIQAALNIAKGDLEKVVVYVSINKDLDEPIELAKKTVNVAAYTVVAGALIILGAVIGPIAVSATVVFLRHKYKLTSATEKQIIQQSSIVTLVTKEAKSILQFDAFYIIRVGGNYICEMTFTETEEIYTSGTMLVKATPKAWIANDKSAEFEFARDESVVFTCNSQTYPYPYSIQMEIIIQDDFGNNETLPVDESWILETDITSNDVDTHYQAVRISSMQDPLAPKDVEILVQPPPKEHEITIKWTPTFYSFVELSCNRICCGIYRKFTVQVNIQTTQVVKMIRQNDQQDY</sequence>
<dbReference type="Pfam" id="PF00084">
    <property type="entry name" value="Sushi"/>
    <property type="match status" value="1"/>
</dbReference>
<dbReference type="SUPFAM" id="SSF57535">
    <property type="entry name" value="Complement control module/SCR domain"/>
    <property type="match status" value="1"/>
</dbReference>